<reference evidence="3" key="1">
    <citation type="submission" date="2019-08" db="EMBL/GenBank/DDBJ databases">
        <title>Limnoglobus roseus gen. nov., sp. nov., a novel freshwater planctomycete with a giant genome from the family Gemmataceae.</title>
        <authorList>
            <person name="Kulichevskaya I.S."/>
            <person name="Naumoff D.G."/>
            <person name="Miroshnikov K."/>
            <person name="Ivanova A."/>
            <person name="Philippov D.A."/>
            <person name="Hakobyan A."/>
            <person name="Rijpstra I.C."/>
            <person name="Sinninghe Damste J.S."/>
            <person name="Liesack W."/>
            <person name="Dedysh S.N."/>
        </authorList>
    </citation>
    <scope>NUCLEOTIDE SEQUENCE [LARGE SCALE GENOMIC DNA]</scope>
    <source>
        <strain evidence="3">PX52</strain>
    </source>
</reference>
<gene>
    <name evidence="2" type="ORF">PX52LOC_05809</name>
</gene>
<evidence type="ECO:0000259" key="1">
    <source>
        <dbReference type="Pfam" id="PF17338"/>
    </source>
</evidence>
<dbReference type="RefSeq" id="WP_246173488.1">
    <property type="nucleotide sequence ID" value="NZ_CP042425.1"/>
</dbReference>
<dbReference type="KEGG" id="lrs:PX52LOC_05809"/>
<dbReference type="EMBL" id="CP042425">
    <property type="protein sequence ID" value="QEL18771.1"/>
    <property type="molecule type" value="Genomic_DNA"/>
</dbReference>
<dbReference type="Pfam" id="PF17338">
    <property type="entry name" value="GP88"/>
    <property type="match status" value="1"/>
</dbReference>
<keyword evidence="3" id="KW-1185">Reference proteome</keyword>
<evidence type="ECO:0000313" key="2">
    <source>
        <dbReference type="EMBL" id="QEL18771.1"/>
    </source>
</evidence>
<dbReference type="AlphaFoldDB" id="A0A5C1AHV3"/>
<organism evidence="2 3">
    <name type="scientific">Limnoglobus roseus</name>
    <dbReference type="NCBI Taxonomy" id="2598579"/>
    <lineage>
        <taxon>Bacteria</taxon>
        <taxon>Pseudomonadati</taxon>
        <taxon>Planctomycetota</taxon>
        <taxon>Planctomycetia</taxon>
        <taxon>Gemmatales</taxon>
        <taxon>Gemmataceae</taxon>
        <taxon>Limnoglobus</taxon>
    </lineage>
</organism>
<sequence length="220" mass="25044">MSRVIRPLLVAGNDKLSAGVFHFDIPAVLTCPGRSKLCVSRCYARRGRFAFPQVQERLAWNYAQSKRADFVELMADELYRKGILLCRWHVAGDIYSPTYARKMLEVIGRSPHCTFWFYTRSWRVPTIFPLIRAIAVMPNVRVWLSGDSETGYPPEVPDGCRVAWMQTEVGEDTENADLVFLDRPLRRLALPLLDKVCPTETPLGKERGTSCATCRLCWTG</sequence>
<dbReference type="Proteomes" id="UP000324974">
    <property type="component" value="Chromosome"/>
</dbReference>
<evidence type="ECO:0000313" key="3">
    <source>
        <dbReference type="Proteomes" id="UP000324974"/>
    </source>
</evidence>
<dbReference type="InterPro" id="IPR020290">
    <property type="entry name" value="Gp88"/>
</dbReference>
<accession>A0A5C1AHV3</accession>
<proteinExistence type="predicted"/>
<feature type="domain" description="Gene product 88" evidence="1">
    <location>
        <begin position="9"/>
        <end position="219"/>
    </location>
</feature>
<protein>
    <recommendedName>
        <fullName evidence="1">Gene product 88 domain-containing protein</fullName>
    </recommendedName>
</protein>
<name>A0A5C1AHV3_9BACT</name>